<dbReference type="Proteomes" id="UP000694845">
    <property type="component" value="Unplaced"/>
</dbReference>
<feature type="binding site" evidence="12">
    <location>
        <position position="114"/>
    </location>
    <ligand>
        <name>Fe cation</name>
        <dbReference type="ChEBI" id="CHEBI:24875"/>
        <label>1</label>
    </ligand>
</feature>
<dbReference type="RefSeq" id="XP_022107360.1">
    <property type="nucleotide sequence ID" value="XM_022251668.1"/>
</dbReference>
<dbReference type="Pfam" id="PF05153">
    <property type="entry name" value="MIOX"/>
    <property type="match status" value="1"/>
</dbReference>
<evidence type="ECO:0000256" key="7">
    <source>
        <dbReference type="ARBA" id="ARBA00022723"/>
    </source>
</evidence>
<organism evidence="14 15">
    <name type="scientific">Acanthaster planci</name>
    <name type="common">Crown-of-thorns starfish</name>
    <dbReference type="NCBI Taxonomy" id="133434"/>
    <lineage>
        <taxon>Eukaryota</taxon>
        <taxon>Metazoa</taxon>
        <taxon>Echinodermata</taxon>
        <taxon>Eleutherozoa</taxon>
        <taxon>Asterozoa</taxon>
        <taxon>Asteroidea</taxon>
        <taxon>Valvatacea</taxon>
        <taxon>Valvatida</taxon>
        <taxon>Acanthasteridae</taxon>
        <taxon>Acanthaster</taxon>
    </lineage>
</organism>
<gene>
    <name evidence="15" type="primary">LOC110988301</name>
</gene>
<keyword evidence="7 12" id="KW-0479">Metal-binding</keyword>
<evidence type="ECO:0000256" key="10">
    <source>
        <dbReference type="ARBA" id="ARBA00029668"/>
    </source>
</evidence>
<dbReference type="GO" id="GO:0019310">
    <property type="term" value="P:inositol catabolic process"/>
    <property type="evidence" value="ECO:0007669"/>
    <property type="project" value="UniProtKB-UniRule"/>
</dbReference>
<evidence type="ECO:0000256" key="9">
    <source>
        <dbReference type="ARBA" id="ARBA00023004"/>
    </source>
</evidence>
<dbReference type="SUPFAM" id="SSF109604">
    <property type="entry name" value="HD-domain/PDEase-like"/>
    <property type="match status" value="1"/>
</dbReference>
<dbReference type="GeneID" id="110988301"/>
<accession>A0A8B7ZR52</accession>
<comment type="similarity">
    <text evidence="3 13">Belongs to the myo-inositol oxygenase family.</text>
</comment>
<feature type="binding site" evidence="12">
    <location>
        <position position="269"/>
    </location>
    <ligand>
        <name>Fe cation</name>
        <dbReference type="ChEBI" id="CHEBI:24875"/>
        <label>1</label>
    </ligand>
</feature>
<dbReference type="GO" id="GO:0005506">
    <property type="term" value="F:iron ion binding"/>
    <property type="evidence" value="ECO:0007669"/>
    <property type="project" value="InterPro"/>
</dbReference>
<name>A0A8B7ZR52_ACAPL</name>
<dbReference type="UniPathway" id="UPA00111">
    <property type="reaction ID" value="UER00527"/>
</dbReference>
<dbReference type="GO" id="GO:0005737">
    <property type="term" value="C:cytoplasm"/>
    <property type="evidence" value="ECO:0007669"/>
    <property type="project" value="UniProtKB-SubCell"/>
</dbReference>
<dbReference type="EC" id="1.13.99.1" evidence="4 13"/>
<feature type="binding site" evidence="12">
    <location>
        <position position="210"/>
    </location>
    <ligand>
        <name>Fe cation</name>
        <dbReference type="ChEBI" id="CHEBI:24875"/>
        <label>1</label>
    </ligand>
</feature>
<evidence type="ECO:0000256" key="12">
    <source>
        <dbReference type="PIRSR" id="PIRSR607828-2"/>
    </source>
</evidence>
<dbReference type="Gene3D" id="1.10.3210.10">
    <property type="entry name" value="Hypothetical protein af1432"/>
    <property type="match status" value="1"/>
</dbReference>
<evidence type="ECO:0000256" key="4">
    <source>
        <dbReference type="ARBA" id="ARBA00011919"/>
    </source>
</evidence>
<feature type="binding site" evidence="12">
    <location>
        <position position="139"/>
    </location>
    <ligand>
        <name>Fe cation</name>
        <dbReference type="ChEBI" id="CHEBI:24875"/>
        <label>1</label>
    </ligand>
</feature>
<protein>
    <recommendedName>
        <fullName evidence="5 13">Inositol oxygenase</fullName>
        <ecNumber evidence="4 13">1.13.99.1</ecNumber>
    </recommendedName>
    <alternativeName>
        <fullName evidence="10 13">Myo-inositol oxygenase</fullName>
    </alternativeName>
</protein>
<evidence type="ECO:0000256" key="5">
    <source>
        <dbReference type="ARBA" id="ARBA00019269"/>
    </source>
</evidence>
<comment type="subcellular location">
    <subcellularLocation>
        <location evidence="1 13">Cytoplasm</location>
    </subcellularLocation>
</comment>
<keyword evidence="9 12" id="KW-0408">Iron</keyword>
<dbReference type="KEGG" id="aplc:110988301"/>
<proteinExistence type="inferred from homology"/>
<evidence type="ECO:0000256" key="3">
    <source>
        <dbReference type="ARBA" id="ARBA00005286"/>
    </source>
</evidence>
<evidence type="ECO:0000256" key="8">
    <source>
        <dbReference type="ARBA" id="ARBA00023002"/>
    </source>
</evidence>
<dbReference type="OMA" id="RYNTKYG"/>
<comment type="catalytic activity">
    <reaction evidence="11 13">
        <text>myo-inositol + O2 = D-glucuronate + H2O + H(+)</text>
        <dbReference type="Rhea" id="RHEA:23696"/>
        <dbReference type="ChEBI" id="CHEBI:15377"/>
        <dbReference type="ChEBI" id="CHEBI:15378"/>
        <dbReference type="ChEBI" id="CHEBI:15379"/>
        <dbReference type="ChEBI" id="CHEBI:17268"/>
        <dbReference type="ChEBI" id="CHEBI:58720"/>
        <dbReference type="EC" id="1.13.99.1"/>
    </reaction>
</comment>
<evidence type="ECO:0000313" key="15">
    <source>
        <dbReference type="RefSeq" id="XP_022107360.1"/>
    </source>
</evidence>
<evidence type="ECO:0000313" key="14">
    <source>
        <dbReference type="Proteomes" id="UP000694845"/>
    </source>
</evidence>
<evidence type="ECO:0000256" key="11">
    <source>
        <dbReference type="ARBA" id="ARBA00048271"/>
    </source>
</evidence>
<evidence type="ECO:0000256" key="13">
    <source>
        <dbReference type="RuleBase" id="RU367039"/>
    </source>
</evidence>
<dbReference type="InterPro" id="IPR007828">
    <property type="entry name" value="Inositol_oxygenase"/>
</dbReference>
<dbReference type="PANTHER" id="PTHR12588">
    <property type="entry name" value="MYOINOSITOL OXYGENASE"/>
    <property type="match status" value="1"/>
</dbReference>
<keyword evidence="14" id="KW-1185">Reference proteome</keyword>
<evidence type="ECO:0000256" key="1">
    <source>
        <dbReference type="ARBA" id="ARBA00004496"/>
    </source>
</evidence>
<comment type="pathway">
    <text evidence="2 13">Polyol metabolism; myo-inositol degradation into D-glucuronate; D-glucuronate from myo-inositol: step 1/1.</text>
</comment>
<keyword evidence="6 13" id="KW-0963">Cytoplasm</keyword>
<feature type="binding site" evidence="12">
    <location>
        <position position="236"/>
    </location>
    <ligand>
        <name>Fe cation</name>
        <dbReference type="ChEBI" id="CHEBI:24875"/>
        <label>1</label>
    </ligand>
</feature>
<dbReference type="GO" id="GO:0050113">
    <property type="term" value="F:inositol oxygenase activity"/>
    <property type="evidence" value="ECO:0007669"/>
    <property type="project" value="UniProtKB-UniRule"/>
</dbReference>
<comment type="cofactor">
    <cofactor evidence="12 13">
        <name>Fe cation</name>
        <dbReference type="ChEBI" id="CHEBI:24875"/>
    </cofactor>
    <text evidence="12 13">Binds 2 iron ions per subunit.</text>
</comment>
<evidence type="ECO:0000256" key="2">
    <source>
        <dbReference type="ARBA" id="ARBA00005167"/>
    </source>
</evidence>
<dbReference type="AlphaFoldDB" id="A0A8B7ZR52"/>
<reference evidence="15" key="1">
    <citation type="submission" date="2025-08" db="UniProtKB">
        <authorList>
            <consortium name="RefSeq"/>
        </authorList>
    </citation>
    <scope>IDENTIFICATION</scope>
</reference>
<keyword evidence="8 13" id="KW-0560">Oxidoreductase</keyword>
<dbReference type="PANTHER" id="PTHR12588:SF0">
    <property type="entry name" value="INOSITOL OXYGENASE"/>
    <property type="match status" value="1"/>
</dbReference>
<feature type="binding site" evidence="12">
    <location>
        <position position="140"/>
    </location>
    <ligand>
        <name>Fe cation</name>
        <dbReference type="ChEBI" id="CHEBI:24875"/>
        <label>1</label>
    </ligand>
</feature>
<evidence type="ECO:0000256" key="6">
    <source>
        <dbReference type="ARBA" id="ARBA00022490"/>
    </source>
</evidence>
<sequence length="301" mass="35261">MDQETVTILDPSQIYRPDVSEKQFEGTEFKPSAKEVQTFRQFAEHSPEDDPQLAKVQNTYKLMHTHQTVEYVRKKHEQWGKFDHGQFSIMQALEFINTIIDESDPDTSVPNIYHAFQTAERIRERHPDKDWLILTGLIHDLGKVMAAWGEPQWSVVGDTFVVGCAYGDSIVYRKTSFDDNPDLKNPAYNSKCGIYEEHCGLANVMMSWGHDEYLYKVMVENSCKLPEEALYIIRYHSFYPWHTGGDYMHLCNNKDLEMLKWIREFNQFDLYSKCDSLPDLDALQPFYQTLIDKYIPGTLKW</sequence>
<dbReference type="OrthoDB" id="5151075at2759"/>
<dbReference type="CTD" id="55586"/>